<proteinExistence type="predicted"/>
<accession>I8I0A9</accession>
<protein>
    <submittedName>
        <fullName evidence="2">Uncharacterized protein</fullName>
    </submittedName>
</protein>
<dbReference type="AlphaFoldDB" id="I8I0A9"/>
<dbReference type="Proteomes" id="UP000003704">
    <property type="component" value="Unassembled WGS sequence"/>
</dbReference>
<evidence type="ECO:0000313" key="2">
    <source>
        <dbReference type="EMBL" id="EIT69411.1"/>
    </source>
</evidence>
<evidence type="ECO:0000313" key="3">
    <source>
        <dbReference type="Proteomes" id="UP000003704"/>
    </source>
</evidence>
<name>I8I0A9_9GAMM</name>
<keyword evidence="3" id="KW-1185">Reference proteome</keyword>
<evidence type="ECO:0000256" key="1">
    <source>
        <dbReference type="SAM" id="MobiDB-lite"/>
    </source>
</evidence>
<comment type="caution">
    <text evidence="2">The sequence shown here is derived from an EMBL/GenBank/DDBJ whole genome shotgun (WGS) entry which is preliminary data.</text>
</comment>
<reference evidence="2 3" key="1">
    <citation type="journal article" date="2012" name="J. Bacteriol.">
        <title>Genome Sequence of n-Alkane-Degrading Hydrocarboniphaga effusa Strain AP103T (ATCC BAA-332T).</title>
        <authorList>
            <person name="Chang H.K."/>
            <person name="Zylstra G.J."/>
            <person name="Chae J.C."/>
        </authorList>
    </citation>
    <scope>NUCLEOTIDE SEQUENCE [LARGE SCALE GENOMIC DNA]</scope>
    <source>
        <strain evidence="2 3">AP103</strain>
    </source>
</reference>
<dbReference type="EMBL" id="AKGD01000002">
    <property type="protein sequence ID" value="EIT69411.1"/>
    <property type="molecule type" value="Genomic_DNA"/>
</dbReference>
<feature type="compositionally biased region" description="Polar residues" evidence="1">
    <location>
        <begin position="36"/>
        <end position="45"/>
    </location>
</feature>
<feature type="compositionally biased region" description="Basic residues" evidence="1">
    <location>
        <begin position="1"/>
        <end position="11"/>
    </location>
</feature>
<sequence length="69" mass="7425">MARCRPRKAYRCRPYGQPARSGRPPPLPAGSRHRPSSQTPATASSRHACALSPIGHRPKKSVRDGAVAP</sequence>
<gene>
    <name evidence="2" type="ORF">WQQ_29930</name>
</gene>
<feature type="region of interest" description="Disordered" evidence="1">
    <location>
        <begin position="1"/>
        <end position="69"/>
    </location>
</feature>
<organism evidence="2 3">
    <name type="scientific">Hydrocarboniphaga effusa AP103</name>
    <dbReference type="NCBI Taxonomy" id="1172194"/>
    <lineage>
        <taxon>Bacteria</taxon>
        <taxon>Pseudomonadati</taxon>
        <taxon>Pseudomonadota</taxon>
        <taxon>Gammaproteobacteria</taxon>
        <taxon>Nevskiales</taxon>
        <taxon>Nevskiaceae</taxon>
        <taxon>Hydrocarboniphaga</taxon>
    </lineage>
</organism>